<dbReference type="EMBL" id="QKKF02025903">
    <property type="protein sequence ID" value="RZF36706.1"/>
    <property type="molecule type" value="Genomic_DNA"/>
</dbReference>
<evidence type="ECO:0000313" key="1">
    <source>
        <dbReference type="EMBL" id="RZF36706.1"/>
    </source>
</evidence>
<proteinExistence type="predicted"/>
<sequence length="116" mass="13229">MGLMWSWRQYTLFAPSVITSDLGYKKIPSLQLPERPCDRTGPALIFSPSILTMPSYEIPITIRSVRWKNIFHFQSFALARTFQIASRADASEDSSSNLTFLVRPSIHTTRSFRSSV</sequence>
<comment type="caution">
    <text evidence="1">The sequence shown here is derived from an EMBL/GenBank/DDBJ whole genome shotgun (WGS) entry which is preliminary data.</text>
</comment>
<protein>
    <submittedName>
        <fullName evidence="1">Uncharacterized protein</fullName>
    </submittedName>
</protein>
<keyword evidence="2" id="KW-1185">Reference proteome</keyword>
<dbReference type="Proteomes" id="UP000291343">
    <property type="component" value="Unassembled WGS sequence"/>
</dbReference>
<dbReference type="AlphaFoldDB" id="A0A482WTT5"/>
<dbReference type="InParanoid" id="A0A482WTT5"/>
<evidence type="ECO:0000313" key="2">
    <source>
        <dbReference type="Proteomes" id="UP000291343"/>
    </source>
</evidence>
<name>A0A482WTT5_LAOST</name>
<accession>A0A482WTT5</accession>
<reference evidence="1 2" key="1">
    <citation type="journal article" date="2017" name="Gigascience">
        <title>Genome sequence of the small brown planthopper, Laodelphax striatellus.</title>
        <authorList>
            <person name="Zhu J."/>
            <person name="Jiang F."/>
            <person name="Wang X."/>
            <person name="Yang P."/>
            <person name="Bao Y."/>
            <person name="Zhao W."/>
            <person name="Wang W."/>
            <person name="Lu H."/>
            <person name="Wang Q."/>
            <person name="Cui N."/>
            <person name="Li J."/>
            <person name="Chen X."/>
            <person name="Luo L."/>
            <person name="Yu J."/>
            <person name="Kang L."/>
            <person name="Cui F."/>
        </authorList>
    </citation>
    <scope>NUCLEOTIDE SEQUENCE [LARGE SCALE GENOMIC DNA]</scope>
    <source>
        <strain evidence="1">Lst14</strain>
    </source>
</reference>
<organism evidence="1 2">
    <name type="scientific">Laodelphax striatellus</name>
    <name type="common">Small brown planthopper</name>
    <name type="synonym">Delphax striatella</name>
    <dbReference type="NCBI Taxonomy" id="195883"/>
    <lineage>
        <taxon>Eukaryota</taxon>
        <taxon>Metazoa</taxon>
        <taxon>Ecdysozoa</taxon>
        <taxon>Arthropoda</taxon>
        <taxon>Hexapoda</taxon>
        <taxon>Insecta</taxon>
        <taxon>Pterygota</taxon>
        <taxon>Neoptera</taxon>
        <taxon>Paraneoptera</taxon>
        <taxon>Hemiptera</taxon>
        <taxon>Auchenorrhyncha</taxon>
        <taxon>Fulgoroidea</taxon>
        <taxon>Delphacidae</taxon>
        <taxon>Criomorphinae</taxon>
        <taxon>Laodelphax</taxon>
    </lineage>
</organism>
<gene>
    <name evidence="1" type="ORF">LSTR_LSTR016946</name>
</gene>